<dbReference type="PANTHER" id="PTHR24321">
    <property type="entry name" value="DEHYDROGENASES, SHORT CHAIN"/>
    <property type="match status" value="1"/>
</dbReference>
<dbReference type="EMBL" id="CP130612">
    <property type="protein sequence ID" value="WKW13285.1"/>
    <property type="molecule type" value="Genomic_DNA"/>
</dbReference>
<organism evidence="3">
    <name type="scientific">Pseudogemmatithrix spongiicola</name>
    <dbReference type="NCBI Taxonomy" id="3062599"/>
    <lineage>
        <taxon>Bacteria</taxon>
        <taxon>Pseudomonadati</taxon>
        <taxon>Gemmatimonadota</taxon>
        <taxon>Gemmatimonadia</taxon>
        <taxon>Gemmatimonadales</taxon>
        <taxon>Gemmatimonadaceae</taxon>
        <taxon>Pseudogemmatithrix</taxon>
    </lineage>
</organism>
<sequence length="246" mass="24925">MARFTGKVAAVTGAGSGIGAAAALRFAAEGAAVLVSDINLASATQVAAEISKSGGRAVALRTDVASESDVAALVDRAVAEFGRLDVMVNNAGIGGLETSVDTIEDAAWRKLMSINLDGVFYGVKHAARVMKVAKVRGSIVNVSSILGLVAFEHAVAYTAAKHGVVGLTKAAALELAPLGIRVNTVNPAFIKTPLIAGLEEAVLPLHPAARLGTPEEVAALICFLGADEASFVTGASYLVDGGYVAK</sequence>
<dbReference type="AlphaFoldDB" id="A0AA49JW65"/>
<evidence type="ECO:0000313" key="5">
    <source>
        <dbReference type="Proteomes" id="UP001229955"/>
    </source>
</evidence>
<proteinExistence type="inferred from homology"/>
<evidence type="ECO:0000256" key="2">
    <source>
        <dbReference type="ARBA" id="ARBA00023002"/>
    </source>
</evidence>
<comment type="similarity">
    <text evidence="1">Belongs to the short-chain dehydrogenases/reductases (SDR) family.</text>
</comment>
<keyword evidence="5" id="KW-1185">Reference proteome</keyword>
<dbReference type="EMBL" id="CP130613">
    <property type="protein sequence ID" value="WKW16192.1"/>
    <property type="molecule type" value="Genomic_DNA"/>
</dbReference>
<gene>
    <name evidence="3" type="ORF">Strain138_002602</name>
    <name evidence="4" type="ORF">Strain318_002602</name>
</gene>
<dbReference type="InterPro" id="IPR002347">
    <property type="entry name" value="SDR_fam"/>
</dbReference>
<evidence type="ECO:0000256" key="1">
    <source>
        <dbReference type="ARBA" id="ARBA00006484"/>
    </source>
</evidence>
<name>A0AA49JW65_9BACT</name>
<dbReference type="PRINTS" id="PR00081">
    <property type="entry name" value="GDHRDH"/>
</dbReference>
<dbReference type="RefSeq" id="WP_367886145.1">
    <property type="nucleotide sequence ID" value="NZ_CP130612.1"/>
</dbReference>
<dbReference type="PANTHER" id="PTHR24321:SF8">
    <property type="entry name" value="ESTRADIOL 17-BETA-DEHYDROGENASE 8-RELATED"/>
    <property type="match status" value="1"/>
</dbReference>
<dbReference type="InterPro" id="IPR020904">
    <property type="entry name" value="Sc_DH/Rdtase_CS"/>
</dbReference>
<dbReference type="Gene3D" id="3.40.50.720">
    <property type="entry name" value="NAD(P)-binding Rossmann-like Domain"/>
    <property type="match status" value="1"/>
</dbReference>
<dbReference type="PRINTS" id="PR00080">
    <property type="entry name" value="SDRFAMILY"/>
</dbReference>
<accession>A0AA49K1S1</accession>
<dbReference type="InterPro" id="IPR036291">
    <property type="entry name" value="NAD(P)-bd_dom_sf"/>
</dbReference>
<keyword evidence="2" id="KW-0560">Oxidoreductase</keyword>
<dbReference type="PROSITE" id="PS00061">
    <property type="entry name" value="ADH_SHORT"/>
    <property type="match status" value="1"/>
</dbReference>
<dbReference type="KEGG" id="pspc:Strain318_002602"/>
<dbReference type="Proteomes" id="UP001229955">
    <property type="component" value="Chromosome"/>
</dbReference>
<evidence type="ECO:0000313" key="4">
    <source>
        <dbReference type="EMBL" id="WKW16192.1"/>
    </source>
</evidence>
<dbReference type="Pfam" id="PF13561">
    <property type="entry name" value="adh_short_C2"/>
    <property type="match status" value="1"/>
</dbReference>
<reference evidence="3" key="1">
    <citation type="submission" date="2023-07" db="EMBL/GenBank/DDBJ databases">
        <authorList>
            <person name="Haufschild T."/>
            <person name="Kallscheuer N."/>
            <person name="Hammer J."/>
            <person name="Kohn T."/>
            <person name="Kabuu M."/>
            <person name="Jogler M."/>
            <person name="Wohfarth N."/>
            <person name="Heuer A."/>
            <person name="Rohde M."/>
            <person name="van Teeseling M.C.F."/>
            <person name="Jogler C."/>
        </authorList>
    </citation>
    <scope>NUCLEOTIDE SEQUENCE</scope>
    <source>
        <strain evidence="3">Strain 138</strain>
        <strain evidence="4">Strain 318</strain>
    </source>
</reference>
<accession>A0AA49JW65</accession>
<protein>
    <submittedName>
        <fullName evidence="3">SDR family NAD(P)-dependent oxidoreductase</fullName>
    </submittedName>
</protein>
<dbReference type="FunFam" id="3.40.50.720:FF:000084">
    <property type="entry name" value="Short-chain dehydrogenase reductase"/>
    <property type="match status" value="1"/>
</dbReference>
<dbReference type="GO" id="GO:0016491">
    <property type="term" value="F:oxidoreductase activity"/>
    <property type="evidence" value="ECO:0007669"/>
    <property type="project" value="UniProtKB-KW"/>
</dbReference>
<dbReference type="SUPFAM" id="SSF51735">
    <property type="entry name" value="NAD(P)-binding Rossmann-fold domains"/>
    <property type="match status" value="1"/>
</dbReference>
<dbReference type="NCBIfam" id="NF005559">
    <property type="entry name" value="PRK07231.1"/>
    <property type="match status" value="1"/>
</dbReference>
<evidence type="ECO:0000313" key="3">
    <source>
        <dbReference type="EMBL" id="WKW13285.1"/>
    </source>
</evidence>